<name>A0AAD8AL97_DIPPU</name>
<sequence length="106" mass="12019">MSNKINNKDELDAKLAEIGDGVMVMLEFHANWCGNCKKIAPKLEQLLKEFKDIHFFTIDVDVSEDLVAAYNIKSMPTFVIIKNKNIVDTYVGSNSDEVKNLIIKNK</sequence>
<dbReference type="SUPFAM" id="SSF52833">
    <property type="entry name" value="Thioredoxin-like"/>
    <property type="match status" value="1"/>
</dbReference>
<organism evidence="3 4">
    <name type="scientific">Diploptera punctata</name>
    <name type="common">Pacific beetle cockroach</name>
    <dbReference type="NCBI Taxonomy" id="6984"/>
    <lineage>
        <taxon>Eukaryota</taxon>
        <taxon>Metazoa</taxon>
        <taxon>Ecdysozoa</taxon>
        <taxon>Arthropoda</taxon>
        <taxon>Hexapoda</taxon>
        <taxon>Insecta</taxon>
        <taxon>Pterygota</taxon>
        <taxon>Neoptera</taxon>
        <taxon>Polyneoptera</taxon>
        <taxon>Dictyoptera</taxon>
        <taxon>Blattodea</taxon>
        <taxon>Blaberoidea</taxon>
        <taxon>Blaberidae</taxon>
        <taxon>Diplopterinae</taxon>
        <taxon>Diploptera</taxon>
    </lineage>
</organism>
<dbReference type="CDD" id="cd02947">
    <property type="entry name" value="TRX_family"/>
    <property type="match status" value="1"/>
</dbReference>
<evidence type="ECO:0000313" key="3">
    <source>
        <dbReference type="EMBL" id="KAJ9601224.1"/>
    </source>
</evidence>
<proteinExistence type="predicted"/>
<dbReference type="Pfam" id="PF00085">
    <property type="entry name" value="Thioredoxin"/>
    <property type="match status" value="1"/>
</dbReference>
<dbReference type="PROSITE" id="PS51352">
    <property type="entry name" value="THIOREDOXIN_2"/>
    <property type="match status" value="1"/>
</dbReference>
<dbReference type="EMBL" id="JASPKZ010000030">
    <property type="protein sequence ID" value="KAJ9601224.1"/>
    <property type="molecule type" value="Genomic_DNA"/>
</dbReference>
<dbReference type="InterPro" id="IPR036249">
    <property type="entry name" value="Thioredoxin-like_sf"/>
</dbReference>
<protein>
    <recommendedName>
        <fullName evidence="2">Thioredoxin domain-containing protein</fullName>
    </recommendedName>
</protein>
<evidence type="ECO:0000313" key="4">
    <source>
        <dbReference type="Proteomes" id="UP001233999"/>
    </source>
</evidence>
<dbReference type="AlphaFoldDB" id="A0AAD8AL97"/>
<dbReference type="Gene3D" id="3.40.30.10">
    <property type="entry name" value="Glutaredoxin"/>
    <property type="match status" value="1"/>
</dbReference>
<dbReference type="Proteomes" id="UP001233999">
    <property type="component" value="Unassembled WGS sequence"/>
</dbReference>
<evidence type="ECO:0000259" key="2">
    <source>
        <dbReference type="PROSITE" id="PS51352"/>
    </source>
</evidence>
<gene>
    <name evidence="3" type="ORF">L9F63_000619</name>
</gene>
<dbReference type="PRINTS" id="PR00421">
    <property type="entry name" value="THIOREDOXIN"/>
</dbReference>
<reference evidence="3" key="2">
    <citation type="submission" date="2023-05" db="EMBL/GenBank/DDBJ databases">
        <authorList>
            <person name="Fouks B."/>
        </authorList>
    </citation>
    <scope>NUCLEOTIDE SEQUENCE</scope>
    <source>
        <strain evidence="3">Stay&amp;Tobe</strain>
        <tissue evidence="3">Testes</tissue>
    </source>
</reference>
<dbReference type="InterPro" id="IPR013766">
    <property type="entry name" value="Thioredoxin_domain"/>
</dbReference>
<feature type="domain" description="Thioredoxin" evidence="2">
    <location>
        <begin position="1"/>
        <end position="106"/>
    </location>
</feature>
<reference evidence="3" key="1">
    <citation type="journal article" date="2023" name="IScience">
        <title>Live-bearing cockroach genome reveals convergent evolutionary mechanisms linked to viviparity in insects and beyond.</title>
        <authorList>
            <person name="Fouks B."/>
            <person name="Harrison M.C."/>
            <person name="Mikhailova A.A."/>
            <person name="Marchal E."/>
            <person name="English S."/>
            <person name="Carruthers M."/>
            <person name="Jennings E.C."/>
            <person name="Chiamaka E.L."/>
            <person name="Frigard R.A."/>
            <person name="Pippel M."/>
            <person name="Attardo G.M."/>
            <person name="Benoit J.B."/>
            <person name="Bornberg-Bauer E."/>
            <person name="Tobe S.S."/>
        </authorList>
    </citation>
    <scope>NUCLEOTIDE SEQUENCE</scope>
    <source>
        <strain evidence="3">Stay&amp;Tobe</strain>
    </source>
</reference>
<keyword evidence="4" id="KW-1185">Reference proteome</keyword>
<accession>A0AAD8AL97</accession>
<comment type="caution">
    <text evidence="3">The sequence shown here is derived from an EMBL/GenBank/DDBJ whole genome shotgun (WGS) entry which is preliminary data.</text>
</comment>
<evidence type="ECO:0000256" key="1">
    <source>
        <dbReference type="ARBA" id="ARBA00023157"/>
    </source>
</evidence>
<keyword evidence="1" id="KW-1015">Disulfide bond</keyword>
<dbReference type="PANTHER" id="PTHR46115">
    <property type="entry name" value="THIOREDOXIN-LIKE PROTEIN 1"/>
    <property type="match status" value="1"/>
</dbReference>